<evidence type="ECO:0000256" key="1">
    <source>
        <dbReference type="SAM" id="MobiDB-lite"/>
    </source>
</evidence>
<evidence type="ECO:0000313" key="2">
    <source>
        <dbReference type="EMBL" id="KAK9019593.1"/>
    </source>
</evidence>
<name>A0ABR2S2W0_9ROSI</name>
<dbReference type="EMBL" id="JBBPBN010000017">
    <property type="protein sequence ID" value="KAK9019593.1"/>
    <property type="molecule type" value="Genomic_DNA"/>
</dbReference>
<feature type="region of interest" description="Disordered" evidence="1">
    <location>
        <begin position="139"/>
        <end position="165"/>
    </location>
</feature>
<gene>
    <name evidence="2" type="ORF">V6N11_054109</name>
</gene>
<organism evidence="2 3">
    <name type="scientific">Hibiscus sabdariffa</name>
    <name type="common">roselle</name>
    <dbReference type="NCBI Taxonomy" id="183260"/>
    <lineage>
        <taxon>Eukaryota</taxon>
        <taxon>Viridiplantae</taxon>
        <taxon>Streptophyta</taxon>
        <taxon>Embryophyta</taxon>
        <taxon>Tracheophyta</taxon>
        <taxon>Spermatophyta</taxon>
        <taxon>Magnoliopsida</taxon>
        <taxon>eudicotyledons</taxon>
        <taxon>Gunneridae</taxon>
        <taxon>Pentapetalae</taxon>
        <taxon>rosids</taxon>
        <taxon>malvids</taxon>
        <taxon>Malvales</taxon>
        <taxon>Malvaceae</taxon>
        <taxon>Malvoideae</taxon>
        <taxon>Hibiscus</taxon>
    </lineage>
</organism>
<reference evidence="2 3" key="1">
    <citation type="journal article" date="2024" name="G3 (Bethesda)">
        <title>Genome assembly of Hibiscus sabdariffa L. provides insights into metabolisms of medicinal natural products.</title>
        <authorList>
            <person name="Kim T."/>
        </authorList>
    </citation>
    <scope>NUCLEOTIDE SEQUENCE [LARGE SCALE GENOMIC DNA]</scope>
    <source>
        <strain evidence="2">TK-2024</strain>
        <tissue evidence="2">Old leaves</tissue>
    </source>
</reference>
<proteinExistence type="predicted"/>
<dbReference type="SUPFAM" id="SSF49354">
    <property type="entry name" value="PapD-like"/>
    <property type="match status" value="1"/>
</dbReference>
<sequence>MSLRLIILLPQSVVPPRLRCIDKLLIKTTVVPHGTTEEDITSNMFSNESGRDIRQKMLEIVLIVPPQSPVLDADVDEEFTVSETFEDCDDDFEDMVSKINSLNSKLEKLTQEWNKATQEKDKIKRKLIRHFKELKQENAELQGGVEGEESWQKNNLGRLSHPYADDRHVLSA</sequence>
<dbReference type="PANTHER" id="PTHR10809:SF148">
    <property type="entry name" value="OS01G0936800 PROTEIN"/>
    <property type="match status" value="1"/>
</dbReference>
<keyword evidence="3" id="KW-1185">Reference proteome</keyword>
<dbReference type="PANTHER" id="PTHR10809">
    <property type="entry name" value="VESICLE-ASSOCIATED MEMBRANE PROTEIN-ASSOCIATED PROTEIN"/>
    <property type="match status" value="1"/>
</dbReference>
<dbReference type="InterPro" id="IPR016763">
    <property type="entry name" value="VAP"/>
</dbReference>
<evidence type="ECO:0000313" key="3">
    <source>
        <dbReference type="Proteomes" id="UP001396334"/>
    </source>
</evidence>
<dbReference type="InterPro" id="IPR008962">
    <property type="entry name" value="PapD-like_sf"/>
</dbReference>
<accession>A0ABR2S2W0</accession>
<comment type="caution">
    <text evidence="2">The sequence shown here is derived from an EMBL/GenBank/DDBJ whole genome shotgun (WGS) entry which is preliminary data.</text>
</comment>
<dbReference type="Proteomes" id="UP001396334">
    <property type="component" value="Unassembled WGS sequence"/>
</dbReference>
<protein>
    <submittedName>
        <fullName evidence="2">Uncharacterized protein</fullName>
    </submittedName>
</protein>